<evidence type="ECO:0000313" key="2">
    <source>
        <dbReference type="Proteomes" id="UP000010932"/>
    </source>
</evidence>
<gene>
    <name evidence="1" type="ORF">O53_5032</name>
</gene>
<comment type="caution">
    <text evidence="1">The sequence shown here is derived from an EMBL/GenBank/DDBJ whole genome shotgun (WGS) entry which is preliminary data.</text>
</comment>
<evidence type="ECO:0000313" key="1">
    <source>
        <dbReference type="EMBL" id="ELP52137.1"/>
    </source>
</evidence>
<accession>L7E1I5</accession>
<organism evidence="1 2">
    <name type="scientific">Microcystis aeruginosa TAIHU98</name>
    <dbReference type="NCBI Taxonomy" id="1134457"/>
    <lineage>
        <taxon>Bacteria</taxon>
        <taxon>Bacillati</taxon>
        <taxon>Cyanobacteriota</taxon>
        <taxon>Cyanophyceae</taxon>
        <taxon>Oscillatoriophycideae</taxon>
        <taxon>Chroococcales</taxon>
        <taxon>Microcystaceae</taxon>
        <taxon>Microcystis</taxon>
    </lineage>
</organism>
<proteinExistence type="predicted"/>
<dbReference type="PATRIC" id="fig|1134457.3.peg.5018"/>
<sequence length="46" mass="5118">MARVKALFLTMVSEKGSLGRKRAGYLWRLTSLATHQGLKSPEMAII</sequence>
<dbReference type="EMBL" id="ANKQ01000004">
    <property type="protein sequence ID" value="ELP52137.1"/>
    <property type="molecule type" value="Genomic_DNA"/>
</dbReference>
<dbReference type="AlphaFoldDB" id="L7E1I5"/>
<reference evidence="1 2" key="1">
    <citation type="journal article" date="2013" name="Genome Announc.">
        <title>Whole-Genome Sequence of Microcystis aeruginosa TAIHU98, a Nontoxic Bloom-Forming Strain Isolated from Taihu Lake, China.</title>
        <authorList>
            <person name="Yang C."/>
            <person name="Zhang W."/>
            <person name="Ren M."/>
            <person name="Song L."/>
            <person name="Li T."/>
            <person name="Zhao J."/>
        </authorList>
    </citation>
    <scope>NUCLEOTIDE SEQUENCE [LARGE SCALE GENOMIC DNA]</scope>
    <source>
        <strain evidence="1 2">TAIHU98</strain>
    </source>
</reference>
<dbReference type="Proteomes" id="UP000010932">
    <property type="component" value="Unassembled WGS sequence"/>
</dbReference>
<name>L7E1I5_MICAE</name>
<protein>
    <submittedName>
        <fullName evidence="1">Uncharacterized protein</fullName>
    </submittedName>
</protein>